<dbReference type="RefSeq" id="WP_090874897.1">
    <property type="nucleotide sequence ID" value="NZ_FMXQ01000001.1"/>
</dbReference>
<gene>
    <name evidence="2" type="ORF">SAMN02982931_00185</name>
</gene>
<dbReference type="InterPro" id="IPR016181">
    <property type="entry name" value="Acyl_CoA_acyltransferase"/>
</dbReference>
<evidence type="ECO:0000259" key="1">
    <source>
        <dbReference type="PROSITE" id="PS51186"/>
    </source>
</evidence>
<dbReference type="OrthoDB" id="359414at2"/>
<dbReference type="CDD" id="cd04301">
    <property type="entry name" value="NAT_SF"/>
    <property type="match status" value="1"/>
</dbReference>
<evidence type="ECO:0000313" key="3">
    <source>
        <dbReference type="Proteomes" id="UP000199071"/>
    </source>
</evidence>
<dbReference type="Pfam" id="PF00583">
    <property type="entry name" value="Acetyltransf_1"/>
    <property type="match status" value="1"/>
</dbReference>
<accession>A0A1G6A524</accession>
<sequence length="167" mass="17845">MATDYHWRPAGADDLAAMIRIADIVHPDYPEDPAIFGERLALHPQGVQVAANGAPGGYVLSHPWMLGQPPSLNRLLGAIPADADTYYLHDISLLPDLRGRGLARAAIEALVDRAGQAGLRSVSLVSVIGEAYWQAFGFHDSSARIAPGKLASYGADARYMVLDIDGD</sequence>
<organism evidence="2 3">
    <name type="scientific">Bauldia litoralis</name>
    <dbReference type="NCBI Taxonomy" id="665467"/>
    <lineage>
        <taxon>Bacteria</taxon>
        <taxon>Pseudomonadati</taxon>
        <taxon>Pseudomonadota</taxon>
        <taxon>Alphaproteobacteria</taxon>
        <taxon>Hyphomicrobiales</taxon>
        <taxon>Kaistiaceae</taxon>
        <taxon>Bauldia</taxon>
    </lineage>
</organism>
<dbReference type="EMBL" id="FMXQ01000001">
    <property type="protein sequence ID" value="SDB03528.1"/>
    <property type="molecule type" value="Genomic_DNA"/>
</dbReference>
<dbReference type="Gene3D" id="3.40.630.30">
    <property type="match status" value="1"/>
</dbReference>
<protein>
    <submittedName>
        <fullName evidence="2">Acetyltransferase (GNAT) family protein</fullName>
    </submittedName>
</protein>
<feature type="domain" description="N-acetyltransferase" evidence="1">
    <location>
        <begin position="5"/>
        <end position="165"/>
    </location>
</feature>
<keyword evidence="3" id="KW-1185">Reference proteome</keyword>
<dbReference type="InterPro" id="IPR000182">
    <property type="entry name" value="GNAT_dom"/>
</dbReference>
<proteinExistence type="predicted"/>
<dbReference type="GO" id="GO:0016747">
    <property type="term" value="F:acyltransferase activity, transferring groups other than amino-acyl groups"/>
    <property type="evidence" value="ECO:0007669"/>
    <property type="project" value="InterPro"/>
</dbReference>
<dbReference type="PROSITE" id="PS51186">
    <property type="entry name" value="GNAT"/>
    <property type="match status" value="1"/>
</dbReference>
<dbReference type="Proteomes" id="UP000199071">
    <property type="component" value="Unassembled WGS sequence"/>
</dbReference>
<evidence type="ECO:0000313" key="2">
    <source>
        <dbReference type="EMBL" id="SDB03528.1"/>
    </source>
</evidence>
<keyword evidence="2" id="KW-0808">Transferase</keyword>
<name>A0A1G6A524_9HYPH</name>
<dbReference type="AlphaFoldDB" id="A0A1G6A524"/>
<dbReference type="SUPFAM" id="SSF55729">
    <property type="entry name" value="Acyl-CoA N-acyltransferases (Nat)"/>
    <property type="match status" value="1"/>
</dbReference>
<reference evidence="2 3" key="1">
    <citation type="submission" date="2016-10" db="EMBL/GenBank/DDBJ databases">
        <authorList>
            <person name="de Groot N.N."/>
        </authorList>
    </citation>
    <scope>NUCLEOTIDE SEQUENCE [LARGE SCALE GENOMIC DNA]</scope>
    <source>
        <strain evidence="2 3">ATCC 35022</strain>
    </source>
</reference>